<feature type="signal peptide" evidence="1">
    <location>
        <begin position="1"/>
        <end position="20"/>
    </location>
</feature>
<reference evidence="2 3" key="1">
    <citation type="submission" date="2021-06" db="EMBL/GenBank/DDBJ databases">
        <authorList>
            <person name="Palmer J.M."/>
        </authorList>
    </citation>
    <scope>NUCLEOTIDE SEQUENCE [LARGE SCALE GENOMIC DNA]</scope>
    <source>
        <strain evidence="2 3">AS_MEX2019</strain>
        <tissue evidence="2">Muscle</tissue>
    </source>
</reference>
<sequence length="105" mass="11796">MLVQCVCVCVCVCFSHQGCGQWICYNMSSKSCSGNFTGLVWEAVHCFSSDNRAEAYCLKEDPLPTAALPTSGCCFCRREHKSFMMDLNHSSATRARHHLLFLMFV</sequence>
<proteinExistence type="predicted"/>
<keyword evidence="1" id="KW-0732">Signal</keyword>
<gene>
    <name evidence="2" type="ORF">AMECASPLE_022472</name>
</gene>
<keyword evidence="3" id="KW-1185">Reference proteome</keyword>
<dbReference type="Proteomes" id="UP001469553">
    <property type="component" value="Unassembled WGS sequence"/>
</dbReference>
<comment type="caution">
    <text evidence="2">The sequence shown here is derived from an EMBL/GenBank/DDBJ whole genome shotgun (WGS) entry which is preliminary data.</text>
</comment>
<evidence type="ECO:0000313" key="2">
    <source>
        <dbReference type="EMBL" id="MEQ2288429.1"/>
    </source>
</evidence>
<evidence type="ECO:0008006" key="4">
    <source>
        <dbReference type="Google" id="ProtNLM"/>
    </source>
</evidence>
<evidence type="ECO:0000256" key="1">
    <source>
        <dbReference type="SAM" id="SignalP"/>
    </source>
</evidence>
<name>A0ABV0Y3S7_9TELE</name>
<organism evidence="2 3">
    <name type="scientific">Ameca splendens</name>
    <dbReference type="NCBI Taxonomy" id="208324"/>
    <lineage>
        <taxon>Eukaryota</taxon>
        <taxon>Metazoa</taxon>
        <taxon>Chordata</taxon>
        <taxon>Craniata</taxon>
        <taxon>Vertebrata</taxon>
        <taxon>Euteleostomi</taxon>
        <taxon>Actinopterygii</taxon>
        <taxon>Neopterygii</taxon>
        <taxon>Teleostei</taxon>
        <taxon>Neoteleostei</taxon>
        <taxon>Acanthomorphata</taxon>
        <taxon>Ovalentaria</taxon>
        <taxon>Atherinomorphae</taxon>
        <taxon>Cyprinodontiformes</taxon>
        <taxon>Goodeidae</taxon>
        <taxon>Ameca</taxon>
    </lineage>
</organism>
<protein>
    <recommendedName>
        <fullName evidence="4">Secreted protein</fullName>
    </recommendedName>
</protein>
<evidence type="ECO:0000313" key="3">
    <source>
        <dbReference type="Proteomes" id="UP001469553"/>
    </source>
</evidence>
<feature type="chain" id="PRO_5046513898" description="Secreted protein" evidence="1">
    <location>
        <begin position="21"/>
        <end position="105"/>
    </location>
</feature>
<dbReference type="EMBL" id="JAHRIP010020817">
    <property type="protein sequence ID" value="MEQ2288429.1"/>
    <property type="molecule type" value="Genomic_DNA"/>
</dbReference>
<accession>A0ABV0Y3S7</accession>